<name>A0ABQ4PRK0_9GAMM</name>
<dbReference type="SUPFAM" id="SSF46894">
    <property type="entry name" value="C-terminal effector domain of the bipartite response regulators"/>
    <property type="match status" value="1"/>
</dbReference>
<dbReference type="Proteomes" id="UP000887104">
    <property type="component" value="Unassembled WGS sequence"/>
</dbReference>
<evidence type="ECO:0008006" key="3">
    <source>
        <dbReference type="Google" id="ProtNLM"/>
    </source>
</evidence>
<sequence length="87" mass="9905">MAHPKSNEANIKEIFPNLTPKQLSILIEFSLGRTPSQLKELENCSRTSIEKHLSNLRHNFGCSSTGELRTVFLNNILMEILINLKNK</sequence>
<reference evidence="1" key="1">
    <citation type="submission" date="2021-05" db="EMBL/GenBank/DDBJ databases">
        <title>Molecular characterization for Shewanella algae harboring chromosomal blaOXA-55-like strains isolated from clinical and environment sample.</title>
        <authorList>
            <person name="Ohama Y."/>
            <person name="Aoki K."/>
            <person name="Harada S."/>
            <person name="Moriya K."/>
            <person name="Ishii Y."/>
            <person name="Tateda K."/>
        </authorList>
    </citation>
    <scope>NUCLEOTIDE SEQUENCE</scope>
    <source>
        <strain evidence="1">JCM 11563</strain>
    </source>
</reference>
<gene>
    <name evidence="1" type="ORF">TUM4438_44020</name>
</gene>
<evidence type="ECO:0000313" key="1">
    <source>
        <dbReference type="EMBL" id="GIU52126.1"/>
    </source>
</evidence>
<protein>
    <recommendedName>
        <fullName evidence="3">HTH luxR-type domain-containing protein</fullName>
    </recommendedName>
</protein>
<accession>A0ABQ4PRK0</accession>
<comment type="caution">
    <text evidence="1">The sequence shown here is derived from an EMBL/GenBank/DDBJ whole genome shotgun (WGS) entry which is preliminary data.</text>
</comment>
<dbReference type="InterPro" id="IPR016032">
    <property type="entry name" value="Sig_transdc_resp-reg_C-effctor"/>
</dbReference>
<keyword evidence="2" id="KW-1185">Reference proteome</keyword>
<organism evidence="1 2">
    <name type="scientific">Shewanella sairae</name>
    <dbReference type="NCBI Taxonomy" id="190310"/>
    <lineage>
        <taxon>Bacteria</taxon>
        <taxon>Pseudomonadati</taxon>
        <taxon>Pseudomonadota</taxon>
        <taxon>Gammaproteobacteria</taxon>
        <taxon>Alteromonadales</taxon>
        <taxon>Shewanellaceae</taxon>
        <taxon>Shewanella</taxon>
    </lineage>
</organism>
<dbReference type="EMBL" id="BPEY01000154">
    <property type="protein sequence ID" value="GIU52126.1"/>
    <property type="molecule type" value="Genomic_DNA"/>
</dbReference>
<evidence type="ECO:0000313" key="2">
    <source>
        <dbReference type="Proteomes" id="UP000887104"/>
    </source>
</evidence>
<dbReference type="RefSeq" id="WP_220783361.1">
    <property type="nucleotide sequence ID" value="NZ_BPEY01000154.1"/>
</dbReference>
<proteinExistence type="predicted"/>